<dbReference type="PANTHER" id="PTHR43591:SF10">
    <property type="entry name" value="ABC TRANSMEMBRANE TYPE-1 DOMAIN-CONTAINING PROTEIN-RELATED"/>
    <property type="match status" value="1"/>
</dbReference>
<dbReference type="InterPro" id="IPR029063">
    <property type="entry name" value="SAM-dependent_MTases_sf"/>
</dbReference>
<evidence type="ECO:0000313" key="2">
    <source>
        <dbReference type="Proteomes" id="UP000241818"/>
    </source>
</evidence>
<organism evidence="1 2">
    <name type="scientific">Amorphotheca resinae ATCC 22711</name>
    <dbReference type="NCBI Taxonomy" id="857342"/>
    <lineage>
        <taxon>Eukaryota</taxon>
        <taxon>Fungi</taxon>
        <taxon>Dikarya</taxon>
        <taxon>Ascomycota</taxon>
        <taxon>Pezizomycotina</taxon>
        <taxon>Leotiomycetes</taxon>
        <taxon>Helotiales</taxon>
        <taxon>Amorphothecaceae</taxon>
        <taxon>Amorphotheca</taxon>
    </lineage>
</organism>
<dbReference type="GeneID" id="36574720"/>
<protein>
    <recommendedName>
        <fullName evidence="3">Methyltransferase domain-containing protein</fullName>
    </recommendedName>
</protein>
<dbReference type="GO" id="GO:0008168">
    <property type="term" value="F:methyltransferase activity"/>
    <property type="evidence" value="ECO:0007669"/>
    <property type="project" value="TreeGrafter"/>
</dbReference>
<dbReference type="Gene3D" id="3.40.50.150">
    <property type="entry name" value="Vaccinia Virus protein VP39"/>
    <property type="match status" value="1"/>
</dbReference>
<dbReference type="EMBL" id="KZ679011">
    <property type="protein sequence ID" value="PSS18338.1"/>
    <property type="molecule type" value="Genomic_DNA"/>
</dbReference>
<reference evidence="1 2" key="1">
    <citation type="journal article" date="2018" name="New Phytol.">
        <title>Comparative genomics and transcriptomics depict ericoid mycorrhizal fungi as versatile saprotrophs and plant mutualists.</title>
        <authorList>
            <person name="Martino E."/>
            <person name="Morin E."/>
            <person name="Grelet G.A."/>
            <person name="Kuo A."/>
            <person name="Kohler A."/>
            <person name="Daghino S."/>
            <person name="Barry K.W."/>
            <person name="Cichocki N."/>
            <person name="Clum A."/>
            <person name="Dockter R.B."/>
            <person name="Hainaut M."/>
            <person name="Kuo R.C."/>
            <person name="LaButti K."/>
            <person name="Lindahl B.D."/>
            <person name="Lindquist E.A."/>
            <person name="Lipzen A."/>
            <person name="Khouja H.R."/>
            <person name="Magnuson J."/>
            <person name="Murat C."/>
            <person name="Ohm R.A."/>
            <person name="Singer S.W."/>
            <person name="Spatafora J.W."/>
            <person name="Wang M."/>
            <person name="Veneault-Fourrey C."/>
            <person name="Henrissat B."/>
            <person name="Grigoriev I.V."/>
            <person name="Martin F.M."/>
            <person name="Perotto S."/>
        </authorList>
    </citation>
    <scope>NUCLEOTIDE SEQUENCE [LARGE SCALE GENOMIC DNA]</scope>
    <source>
        <strain evidence="1 2">ATCC 22711</strain>
    </source>
</reference>
<evidence type="ECO:0000313" key="1">
    <source>
        <dbReference type="EMBL" id="PSS18338.1"/>
    </source>
</evidence>
<dbReference type="PANTHER" id="PTHR43591">
    <property type="entry name" value="METHYLTRANSFERASE"/>
    <property type="match status" value="1"/>
</dbReference>
<dbReference type="SUPFAM" id="SSF53335">
    <property type="entry name" value="S-adenosyl-L-methionine-dependent methyltransferases"/>
    <property type="match status" value="1"/>
</dbReference>
<gene>
    <name evidence="1" type="ORF">M430DRAFT_34922</name>
</gene>
<dbReference type="AlphaFoldDB" id="A0A2T3B1B5"/>
<evidence type="ECO:0008006" key="3">
    <source>
        <dbReference type="Google" id="ProtNLM"/>
    </source>
</evidence>
<proteinExistence type="predicted"/>
<sequence length="297" mass="33742">MSNIRLVVNERDTLVYNGRGYVDDNYWVPNDDKQQNQLDIAHHLYGLTLGGKLCLAPIKNPKKVLDIGAGTGIWAMDFAVQYPSAHVIGFDLSPIGQVRAIPNVRFEVKDACSPDWGYEQSSFDFIHARGMNGCVSDWVAFHQQTFACLAPGGWYQQIEMSVTPTSDDDSVTIGSIFDRWGETLLEVGDRRGRDFRTHGQIKGYLEAVGFEDVVEVIYKLPIGPWSEDPRIRDIGRWNLVQWKEGIEGWSLALLTRVLRWSYTDVQAYLDKMREGLGDPTIHAYHFMHVVYGRKPLC</sequence>
<keyword evidence="2" id="KW-1185">Reference proteome</keyword>
<dbReference type="Pfam" id="PF13489">
    <property type="entry name" value="Methyltransf_23"/>
    <property type="match status" value="1"/>
</dbReference>
<dbReference type="Proteomes" id="UP000241818">
    <property type="component" value="Unassembled WGS sequence"/>
</dbReference>
<name>A0A2T3B1B5_AMORE</name>
<dbReference type="InParanoid" id="A0A2T3B1B5"/>
<dbReference type="STRING" id="857342.A0A2T3B1B5"/>
<dbReference type="RefSeq" id="XP_024720690.1">
    <property type="nucleotide sequence ID" value="XM_024866639.1"/>
</dbReference>
<dbReference type="CDD" id="cd02440">
    <property type="entry name" value="AdoMet_MTases"/>
    <property type="match status" value="1"/>
</dbReference>
<dbReference type="OrthoDB" id="2013972at2759"/>
<accession>A0A2T3B1B5</accession>